<evidence type="ECO:0000256" key="5">
    <source>
        <dbReference type="PROSITE-ProRule" id="PRU00472"/>
    </source>
</evidence>
<dbReference type="SUPFAM" id="SSF57783">
    <property type="entry name" value="Zinc beta-ribbon"/>
    <property type="match status" value="1"/>
</dbReference>
<dbReference type="InterPro" id="IPR003618">
    <property type="entry name" value="TFIIS_cen_dom"/>
</dbReference>
<evidence type="ECO:0000256" key="4">
    <source>
        <dbReference type="ARBA" id="ARBA00023242"/>
    </source>
</evidence>
<dbReference type="GO" id="GO:0006351">
    <property type="term" value="P:DNA-templated transcription"/>
    <property type="evidence" value="ECO:0007669"/>
    <property type="project" value="InterPro"/>
</dbReference>
<dbReference type="PROSITE" id="PS51133">
    <property type="entry name" value="ZF_TFIIS_2"/>
    <property type="match status" value="1"/>
</dbReference>
<feature type="domain" description="TFIIS-type" evidence="6">
    <location>
        <begin position="78"/>
        <end position="120"/>
    </location>
</feature>
<keyword evidence="4" id="KW-0539">Nucleus</keyword>
<dbReference type="SMART" id="SM00440">
    <property type="entry name" value="ZnF_C2C2"/>
    <property type="match status" value="1"/>
</dbReference>
<dbReference type="Pfam" id="PF07500">
    <property type="entry name" value="TFIIS_M"/>
    <property type="match status" value="1"/>
</dbReference>
<evidence type="ECO:0000313" key="9">
    <source>
        <dbReference type="Proteomes" id="UP000030645"/>
    </source>
</evidence>
<dbReference type="GO" id="GO:0005634">
    <property type="term" value="C:nucleus"/>
    <property type="evidence" value="ECO:0007669"/>
    <property type="project" value="TreeGrafter"/>
</dbReference>
<evidence type="ECO:0000313" key="8">
    <source>
        <dbReference type="EMBL" id="EXB74401.1"/>
    </source>
</evidence>
<proteinExistence type="predicted"/>
<dbReference type="GO" id="GO:0003746">
    <property type="term" value="F:translation elongation factor activity"/>
    <property type="evidence" value="ECO:0007669"/>
    <property type="project" value="UniProtKB-KW"/>
</dbReference>
<name>W9RGR1_9ROSA</name>
<dbReference type="PANTHER" id="PTHR11477:SF0">
    <property type="entry name" value="IP08861P-RELATED"/>
    <property type="match status" value="1"/>
</dbReference>
<dbReference type="Gene3D" id="2.20.25.10">
    <property type="match status" value="1"/>
</dbReference>
<keyword evidence="2 5" id="KW-0863">Zinc-finger</keyword>
<dbReference type="Pfam" id="PF01096">
    <property type="entry name" value="Zn_ribbon_TFIIS"/>
    <property type="match status" value="1"/>
</dbReference>
<dbReference type="SUPFAM" id="SSF46942">
    <property type="entry name" value="Elongation factor TFIIS domain 2"/>
    <property type="match status" value="1"/>
</dbReference>
<dbReference type="GO" id="GO:0003676">
    <property type="term" value="F:nucleic acid binding"/>
    <property type="evidence" value="ECO:0007669"/>
    <property type="project" value="InterPro"/>
</dbReference>
<feature type="domain" description="TFIIS central" evidence="7">
    <location>
        <begin position="1"/>
        <end position="77"/>
    </location>
</feature>
<dbReference type="Gene3D" id="1.10.472.30">
    <property type="entry name" value="Transcription elongation factor S-II, central domain"/>
    <property type="match status" value="1"/>
</dbReference>
<evidence type="ECO:0000256" key="3">
    <source>
        <dbReference type="ARBA" id="ARBA00022833"/>
    </source>
</evidence>
<dbReference type="PANTHER" id="PTHR11477">
    <property type="entry name" value="TRANSCRIPTION FACTOR S-II ZINC FINGER DOMAIN-CONTAINING PROTEIN"/>
    <property type="match status" value="1"/>
</dbReference>
<protein>
    <submittedName>
        <fullName evidence="8">Transcription elongation factor A protein 2</fullName>
    </submittedName>
</protein>
<dbReference type="CDD" id="cd13749">
    <property type="entry name" value="Zn-ribbon_TFIIS"/>
    <property type="match status" value="1"/>
</dbReference>
<dbReference type="Proteomes" id="UP000030645">
    <property type="component" value="Unassembled WGS sequence"/>
</dbReference>
<evidence type="ECO:0000259" key="7">
    <source>
        <dbReference type="PROSITE" id="PS51321"/>
    </source>
</evidence>
<keyword evidence="3" id="KW-0862">Zinc</keyword>
<evidence type="ECO:0000256" key="2">
    <source>
        <dbReference type="ARBA" id="ARBA00022771"/>
    </source>
</evidence>
<sequence>MFDKIKDEKKKIRSIMFDLSDPKNPDLRRNVLLGEVKPERLMTMSNTEMASEELQLRIKALEKAHAGRSAAEEKATTDQFKCDGLRGRRSVTVYHQMQTRSADEPMTTYVTCMNCNHHWKFC</sequence>
<dbReference type="AlphaFoldDB" id="W9RGR1"/>
<dbReference type="InterPro" id="IPR001222">
    <property type="entry name" value="Znf_TFIIS"/>
</dbReference>
<reference evidence="9" key="1">
    <citation type="submission" date="2013-01" db="EMBL/GenBank/DDBJ databases">
        <title>Draft Genome Sequence of a Mulberry Tree, Morus notabilis C.K. Schneid.</title>
        <authorList>
            <person name="He N."/>
            <person name="Zhao S."/>
        </authorList>
    </citation>
    <scope>NUCLEOTIDE SEQUENCE</scope>
</reference>
<evidence type="ECO:0000256" key="1">
    <source>
        <dbReference type="ARBA" id="ARBA00022723"/>
    </source>
</evidence>
<organism evidence="8 9">
    <name type="scientific">Morus notabilis</name>
    <dbReference type="NCBI Taxonomy" id="981085"/>
    <lineage>
        <taxon>Eukaryota</taxon>
        <taxon>Viridiplantae</taxon>
        <taxon>Streptophyta</taxon>
        <taxon>Embryophyta</taxon>
        <taxon>Tracheophyta</taxon>
        <taxon>Spermatophyta</taxon>
        <taxon>Magnoliopsida</taxon>
        <taxon>eudicotyledons</taxon>
        <taxon>Gunneridae</taxon>
        <taxon>Pentapetalae</taxon>
        <taxon>rosids</taxon>
        <taxon>fabids</taxon>
        <taxon>Rosales</taxon>
        <taxon>Moraceae</taxon>
        <taxon>Moreae</taxon>
        <taxon>Morus</taxon>
    </lineage>
</organism>
<gene>
    <name evidence="8" type="ORF">L484_004220</name>
</gene>
<keyword evidence="9" id="KW-1185">Reference proteome</keyword>
<keyword evidence="8" id="KW-0251">Elongation factor</keyword>
<dbReference type="InterPro" id="IPR036575">
    <property type="entry name" value="TFIIS_cen_dom_sf"/>
</dbReference>
<dbReference type="eggNOG" id="KOG1105">
    <property type="taxonomic scope" value="Eukaryota"/>
</dbReference>
<keyword evidence="1" id="KW-0479">Metal-binding</keyword>
<keyword evidence="8" id="KW-0648">Protein biosynthesis</keyword>
<dbReference type="EMBL" id="KE344645">
    <property type="protein sequence ID" value="EXB74401.1"/>
    <property type="molecule type" value="Genomic_DNA"/>
</dbReference>
<dbReference type="SMART" id="SM00510">
    <property type="entry name" value="TFS2M"/>
    <property type="match status" value="1"/>
</dbReference>
<dbReference type="GO" id="GO:0008270">
    <property type="term" value="F:zinc ion binding"/>
    <property type="evidence" value="ECO:0007669"/>
    <property type="project" value="UniProtKB-KW"/>
</dbReference>
<dbReference type="STRING" id="981085.W9RGR1"/>
<accession>W9RGR1</accession>
<evidence type="ECO:0000259" key="6">
    <source>
        <dbReference type="PROSITE" id="PS51133"/>
    </source>
</evidence>
<dbReference type="PROSITE" id="PS51321">
    <property type="entry name" value="TFIIS_CENTRAL"/>
    <property type="match status" value="1"/>
</dbReference>